<evidence type="ECO:0000256" key="3">
    <source>
        <dbReference type="ARBA" id="ARBA00022448"/>
    </source>
</evidence>
<evidence type="ECO:0000256" key="2">
    <source>
        <dbReference type="ARBA" id="ARBA00007935"/>
    </source>
</evidence>
<dbReference type="GO" id="GO:0022857">
    <property type="term" value="F:transmembrane transporter activity"/>
    <property type="evidence" value="ECO:0007669"/>
    <property type="project" value="InterPro"/>
</dbReference>
<dbReference type="Gene3D" id="1.10.3470.10">
    <property type="entry name" value="ABC transporter involved in vitamin B12 uptake, BtuC"/>
    <property type="match status" value="1"/>
</dbReference>
<feature type="transmembrane region" description="Helical" evidence="8">
    <location>
        <begin position="85"/>
        <end position="104"/>
    </location>
</feature>
<dbReference type="SUPFAM" id="SSF81345">
    <property type="entry name" value="ABC transporter involved in vitamin B12 uptake, BtuC"/>
    <property type="match status" value="1"/>
</dbReference>
<dbReference type="InterPro" id="IPR000522">
    <property type="entry name" value="ABC_transptr_permease_BtuC"/>
</dbReference>
<evidence type="ECO:0000256" key="7">
    <source>
        <dbReference type="ARBA" id="ARBA00023136"/>
    </source>
</evidence>
<dbReference type="Pfam" id="PF01032">
    <property type="entry name" value="FecCD"/>
    <property type="match status" value="1"/>
</dbReference>
<evidence type="ECO:0000256" key="8">
    <source>
        <dbReference type="SAM" id="Phobius"/>
    </source>
</evidence>
<dbReference type="PANTHER" id="PTHR30472">
    <property type="entry name" value="FERRIC ENTEROBACTIN TRANSPORT SYSTEM PERMEASE PROTEIN"/>
    <property type="match status" value="1"/>
</dbReference>
<keyword evidence="4" id="KW-1003">Cell membrane</keyword>
<accession>A0A1F7RQ45</accession>
<dbReference type="InterPro" id="IPR037294">
    <property type="entry name" value="ABC_BtuC-like"/>
</dbReference>
<sequence>MAISFLAFIFSSLVGVADISLNEALDIILKKLTSSTTALSKPSDKEVILLEIRIPRIIFSFLVGASLSIAGVLFQVILKNPLAEPYILGVSGGSAVGAVAAIILGLSFGIYITAFSFVGAILSVIILLLISTAGGEMSASTLLLGGVIINAFFSAIVMFLVSTASRGEIQSAVFWLMGDLSQASYRNLKVIFPVIMLGTVISFSLSRKLNILALGDEQAIQLGLNAKLYNRIVLVLASLLTATVVSMSGLIGFIGLIIPHIVRLCLGADHRILIPSAFFTGGIYLLLSDTLARTLRAPSELPVGVITAIVGAPFFLYLLRKGRTEVL</sequence>
<dbReference type="GO" id="GO:0033214">
    <property type="term" value="P:siderophore-iron import into cell"/>
    <property type="evidence" value="ECO:0007669"/>
    <property type="project" value="TreeGrafter"/>
</dbReference>
<comment type="caution">
    <text evidence="9">The sequence shown here is derived from an EMBL/GenBank/DDBJ whole genome shotgun (WGS) entry which is preliminary data.</text>
</comment>
<keyword evidence="7 8" id="KW-0472">Membrane</keyword>
<feature type="transmembrane region" description="Helical" evidence="8">
    <location>
        <begin position="270"/>
        <end position="287"/>
    </location>
</feature>
<comment type="similarity">
    <text evidence="2">Belongs to the binding-protein-dependent transport system permease family. FecCD subfamily.</text>
</comment>
<comment type="subcellular location">
    <subcellularLocation>
        <location evidence="1">Cell membrane</location>
        <topology evidence="1">Multi-pass membrane protein</topology>
    </subcellularLocation>
</comment>
<dbReference type="Proteomes" id="UP000178435">
    <property type="component" value="Unassembled WGS sequence"/>
</dbReference>
<dbReference type="GO" id="GO:0005886">
    <property type="term" value="C:plasma membrane"/>
    <property type="evidence" value="ECO:0007669"/>
    <property type="project" value="UniProtKB-SubCell"/>
</dbReference>
<evidence type="ECO:0000256" key="6">
    <source>
        <dbReference type="ARBA" id="ARBA00022989"/>
    </source>
</evidence>
<dbReference type="CDD" id="cd06550">
    <property type="entry name" value="TM_ABC_iron-siderophores_like"/>
    <property type="match status" value="1"/>
</dbReference>
<evidence type="ECO:0000256" key="4">
    <source>
        <dbReference type="ARBA" id="ARBA00022475"/>
    </source>
</evidence>
<keyword evidence="5 8" id="KW-0812">Transmembrane</keyword>
<keyword evidence="3" id="KW-0813">Transport</keyword>
<feature type="transmembrane region" description="Helical" evidence="8">
    <location>
        <begin position="142"/>
        <end position="165"/>
    </location>
</feature>
<feature type="transmembrane region" description="Helical" evidence="8">
    <location>
        <begin position="110"/>
        <end position="130"/>
    </location>
</feature>
<feature type="transmembrane region" description="Helical" evidence="8">
    <location>
        <begin position="185"/>
        <end position="205"/>
    </location>
</feature>
<evidence type="ECO:0000256" key="5">
    <source>
        <dbReference type="ARBA" id="ARBA00022692"/>
    </source>
</evidence>
<gene>
    <name evidence="9" type="ORF">A2149_07470</name>
</gene>
<dbReference type="FunFam" id="1.10.3470.10:FF:000001">
    <property type="entry name" value="Vitamin B12 ABC transporter permease BtuC"/>
    <property type="match status" value="1"/>
</dbReference>
<proteinExistence type="inferred from homology"/>
<evidence type="ECO:0000313" key="10">
    <source>
        <dbReference type="Proteomes" id="UP000178435"/>
    </source>
</evidence>
<reference evidence="9 10" key="1">
    <citation type="journal article" date="2016" name="Nat. Commun.">
        <title>Thousands of microbial genomes shed light on interconnected biogeochemical processes in an aquifer system.</title>
        <authorList>
            <person name="Anantharaman K."/>
            <person name="Brown C.T."/>
            <person name="Hug L.A."/>
            <person name="Sharon I."/>
            <person name="Castelle C.J."/>
            <person name="Probst A.J."/>
            <person name="Thomas B.C."/>
            <person name="Singh A."/>
            <person name="Wilkins M.J."/>
            <person name="Karaoz U."/>
            <person name="Brodie E.L."/>
            <person name="Williams K.H."/>
            <person name="Hubbard S.S."/>
            <person name="Banfield J.F."/>
        </authorList>
    </citation>
    <scope>NUCLEOTIDE SEQUENCE [LARGE SCALE GENOMIC DNA]</scope>
</reference>
<dbReference type="EMBL" id="MGDF01000178">
    <property type="protein sequence ID" value="OGL43679.1"/>
    <property type="molecule type" value="Genomic_DNA"/>
</dbReference>
<name>A0A1F7RQ45_9BACT</name>
<dbReference type="PANTHER" id="PTHR30472:SF25">
    <property type="entry name" value="ABC TRANSPORTER PERMEASE PROTEIN MJ0876-RELATED"/>
    <property type="match status" value="1"/>
</dbReference>
<protein>
    <recommendedName>
        <fullName evidence="11">Iron ABC transporter</fullName>
    </recommendedName>
</protein>
<evidence type="ECO:0000313" key="9">
    <source>
        <dbReference type="EMBL" id="OGL43679.1"/>
    </source>
</evidence>
<evidence type="ECO:0000256" key="1">
    <source>
        <dbReference type="ARBA" id="ARBA00004651"/>
    </source>
</evidence>
<feature type="transmembrane region" description="Helical" evidence="8">
    <location>
        <begin position="232"/>
        <end position="258"/>
    </location>
</feature>
<organism evidence="9 10">
    <name type="scientific">Candidatus Schekmanbacteria bacterium RBG_16_38_11</name>
    <dbReference type="NCBI Taxonomy" id="1817880"/>
    <lineage>
        <taxon>Bacteria</taxon>
        <taxon>Candidatus Schekmaniibacteriota</taxon>
    </lineage>
</organism>
<feature type="transmembrane region" description="Helical" evidence="8">
    <location>
        <begin position="57"/>
        <end position="78"/>
    </location>
</feature>
<feature type="transmembrane region" description="Helical" evidence="8">
    <location>
        <begin position="299"/>
        <end position="319"/>
    </location>
</feature>
<keyword evidence="6 8" id="KW-1133">Transmembrane helix</keyword>
<dbReference type="AlphaFoldDB" id="A0A1F7RQ45"/>
<evidence type="ECO:0008006" key="11">
    <source>
        <dbReference type="Google" id="ProtNLM"/>
    </source>
</evidence>